<feature type="region of interest" description="Disordered" evidence="5">
    <location>
        <begin position="296"/>
        <end position="711"/>
    </location>
</feature>
<gene>
    <name evidence="7" type="primary">Setx</name>
    <name evidence="7" type="ORF">FJT64_001108</name>
</gene>
<dbReference type="InterPro" id="IPR008984">
    <property type="entry name" value="SMAD_FHA_dom_sf"/>
</dbReference>
<keyword evidence="2" id="KW-0378">Hydrolase</keyword>
<dbReference type="PANTHER" id="PTHR10887:SF495">
    <property type="entry name" value="HELICASE SENATAXIN ISOFORM X1-RELATED"/>
    <property type="match status" value="1"/>
</dbReference>
<dbReference type="GO" id="GO:0004386">
    <property type="term" value="F:helicase activity"/>
    <property type="evidence" value="ECO:0007669"/>
    <property type="project" value="UniProtKB-KW"/>
</dbReference>
<evidence type="ECO:0000313" key="8">
    <source>
        <dbReference type="Proteomes" id="UP000440578"/>
    </source>
</evidence>
<dbReference type="GO" id="GO:0016787">
    <property type="term" value="F:hydrolase activity"/>
    <property type="evidence" value="ECO:0007669"/>
    <property type="project" value="UniProtKB-KW"/>
</dbReference>
<evidence type="ECO:0000313" key="7">
    <source>
        <dbReference type="EMBL" id="KAF0291509.1"/>
    </source>
</evidence>
<dbReference type="InterPro" id="IPR027417">
    <property type="entry name" value="P-loop_NTPase"/>
</dbReference>
<dbReference type="SMART" id="SM00240">
    <property type="entry name" value="FHA"/>
    <property type="match status" value="1"/>
</dbReference>
<dbReference type="InterPro" id="IPR000253">
    <property type="entry name" value="FHA_dom"/>
</dbReference>
<sequence>MALQEPPPLFLHRIGIGGRQRAQIHRLQGLETITAGRAAACRVHCPSPFSSRRHCEFRFVAPAEGQPACWCVRDLKSANGTFIGDERLPAETWCPLAVRQQVGLGGPEADEPELYVFVVSETDTLPVEEIVLSDDDEIAQPPARSAVPSTPSAAEAREAVTEDTTSDTSPPSSGVISSPPDVKPKIEPPSPAAKADPPGSPSEPKLKEEPNVECDSTAGSSEQSIPLRVSESPPAADSSTDPPPAASPSRPAGHGGEPVISDDDCDRLELPSEEDILMSTPGCADAYSQEDTVIEISDDDREYFAPSQRDVVNLDDEEYDPNRPIKKEEYPDDEDFYDWPRLDDFETGEPEEPPADEPPVQPTSPSDASPEEAPAVEQPAAEPSPRPPLEDSDEDLLDGRLSSSAAEPDLDGRLSSSAAEPEPPPAPPVTPRRPAVPQKRAITIGSRTVHITPPTGPLIASTDAQPLPPRGRRRQALDRSASVEERPPAGRQRRQRRRSSKDEPAPEPPPPPPPPPPSDEELRRRRRQQLKTVAERGAAGQPAAEPDRPKAKPKVKMTGRSRGEQLADELKKVSFNRKSPAYRPSSGQKKPGGEGSGDSAAARTPPTPDDADNLVPDYVPGITQRRQAHRVPPSLAAFNAAKATSSPTGNSSPVAGPSGQAASPSASPSAAPSASAGPSFPAAAGVKAPPPVPGPSSVRSAHTRPPRKSVKFAPDNEICRAQMIPPRPPSRSRPSDWCLWLILSWRYGWLQEEARLKGPPPVAHEMTLMSTALSYRSLEDLVHVFEPLLLHELWYKVSEDWKQRRMQAKEVFLRVEHLTTEELPQLGGVSRSLVVAVCEAVVSTRSRCHPELGALACLDLPQLATAAATGRNRLVQVFAYVKDFRWAPPGGVELFKRRWGEQFPGLLPNDLSSCEVARYTLLLRHRDTLDGVDWARPVKLTSVSYIHSELRLSSALYQLRSSPLLNAVLRPADCRAVFELPPAPPPAKQLHTALLRSLNRVQRETVCSVSAAVRGEPKAPKVCVIHGPPGTGKTEVIACVVKHVLAAGADSGRLLLCAPSNLAVDELTRRLVAGRRQFEEDTRVKLRVVRFGRNELISEDVRPYSLNNLLDQGVDIRLQKMFPVNEQNKREVRTGAGMWVLVHPPLAEDLKRRITVTNEKLSASGDPSDAHRMKDVIKKLTERLEKVLRTPELPPDRREKLRNEERLKLLKYSNVITATLASSLGHQLTAVFGREQNPFTCCIVDEAGQCIEPEAFIPFEYGFTKLVLVGDHNQLPPTVMSKVAADLGLGRSLLERLNTVFDSSHGASPVVMLRQQYRMNLEICRWPSTRFYGGQLETCVPPPPAALQRLRPYLLLQTAGSTETRHQQGGFSNDREAALVVRVVETVARLCPGAQRPSVAVITPYNHQRKLIQEQLGQSPAKTLAVQVGTVDGFQGQERDVVVLSFVRSNFVGDLGFLGDLRRLNVALTRAKNCLYICGDLGTLSKNADWNELIKDAYARQLVVKDTSGLQNHPQLLERFLLLRAT</sequence>
<feature type="compositionally biased region" description="Pro residues" evidence="5">
    <location>
        <begin position="506"/>
        <end position="517"/>
    </location>
</feature>
<dbReference type="GO" id="GO:0005524">
    <property type="term" value="F:ATP binding"/>
    <property type="evidence" value="ECO:0007669"/>
    <property type="project" value="UniProtKB-KW"/>
</dbReference>
<evidence type="ECO:0000259" key="6">
    <source>
        <dbReference type="PROSITE" id="PS50006"/>
    </source>
</evidence>
<dbReference type="GO" id="GO:0005694">
    <property type="term" value="C:chromosome"/>
    <property type="evidence" value="ECO:0007669"/>
    <property type="project" value="UniProtKB-ARBA"/>
</dbReference>
<dbReference type="GO" id="GO:0001147">
    <property type="term" value="F:transcription termination site sequence-specific DNA binding"/>
    <property type="evidence" value="ECO:0007669"/>
    <property type="project" value="TreeGrafter"/>
</dbReference>
<name>A0A6A4VEF6_AMPAM</name>
<dbReference type="SUPFAM" id="SSF49879">
    <property type="entry name" value="SMAD/FHA domain"/>
    <property type="match status" value="1"/>
</dbReference>
<dbReference type="Pfam" id="PF13087">
    <property type="entry name" value="AAA_12"/>
    <property type="match status" value="1"/>
</dbReference>
<evidence type="ECO:0000256" key="3">
    <source>
        <dbReference type="ARBA" id="ARBA00022806"/>
    </source>
</evidence>
<feature type="compositionally biased region" description="Low complexity" evidence="5">
    <location>
        <begin position="651"/>
        <end position="687"/>
    </location>
</feature>
<feature type="compositionally biased region" description="Acidic residues" evidence="5">
    <location>
        <begin position="345"/>
        <end position="355"/>
    </location>
</feature>
<dbReference type="PANTHER" id="PTHR10887">
    <property type="entry name" value="DNA2/NAM7 HELICASE FAMILY"/>
    <property type="match status" value="1"/>
</dbReference>
<dbReference type="Gene3D" id="2.60.200.20">
    <property type="match status" value="1"/>
</dbReference>
<feature type="compositionally biased region" description="Basic and acidic residues" evidence="5">
    <location>
        <begin position="475"/>
        <end position="488"/>
    </location>
</feature>
<feature type="region of interest" description="Disordered" evidence="5">
    <location>
        <begin position="133"/>
        <end position="265"/>
    </location>
</feature>
<feature type="compositionally biased region" description="Basic residues" evidence="5">
    <location>
        <begin position="701"/>
        <end position="710"/>
    </location>
</feature>
<feature type="compositionally biased region" description="Pro residues" evidence="5">
    <location>
        <begin position="421"/>
        <end position="431"/>
    </location>
</feature>
<feature type="compositionally biased region" description="Basic and acidic residues" evidence="5">
    <location>
        <begin position="320"/>
        <end position="329"/>
    </location>
</feature>
<dbReference type="GO" id="GO:0006369">
    <property type="term" value="P:termination of RNA polymerase II transcription"/>
    <property type="evidence" value="ECO:0007669"/>
    <property type="project" value="TreeGrafter"/>
</dbReference>
<evidence type="ECO:0000256" key="1">
    <source>
        <dbReference type="ARBA" id="ARBA00022741"/>
    </source>
</evidence>
<dbReference type="Pfam" id="PF13086">
    <property type="entry name" value="AAA_11"/>
    <property type="match status" value="1"/>
</dbReference>
<comment type="caution">
    <text evidence="7">The sequence shown here is derived from an EMBL/GenBank/DDBJ whole genome shotgun (WGS) entry which is preliminary data.</text>
</comment>
<dbReference type="CDD" id="cd18808">
    <property type="entry name" value="SF1_C_Upf1"/>
    <property type="match status" value="1"/>
</dbReference>
<dbReference type="SUPFAM" id="SSF52540">
    <property type="entry name" value="P-loop containing nucleoside triphosphate hydrolases"/>
    <property type="match status" value="1"/>
</dbReference>
<feature type="compositionally biased region" description="Low complexity" evidence="5">
    <location>
        <begin position="371"/>
        <end position="381"/>
    </location>
</feature>
<evidence type="ECO:0000256" key="4">
    <source>
        <dbReference type="ARBA" id="ARBA00022840"/>
    </source>
</evidence>
<dbReference type="InterPro" id="IPR045055">
    <property type="entry name" value="DNA2/NAM7-like"/>
</dbReference>
<feature type="compositionally biased region" description="Low complexity" evidence="5">
    <location>
        <begin position="162"/>
        <end position="180"/>
    </location>
</feature>
<dbReference type="GO" id="GO:0016604">
    <property type="term" value="C:nuclear body"/>
    <property type="evidence" value="ECO:0007669"/>
    <property type="project" value="TreeGrafter"/>
</dbReference>
<dbReference type="EMBL" id="VIIS01001875">
    <property type="protein sequence ID" value="KAF0291509.1"/>
    <property type="molecule type" value="Genomic_DNA"/>
</dbReference>
<dbReference type="InterPro" id="IPR047187">
    <property type="entry name" value="SF1_C_Upf1"/>
</dbReference>
<evidence type="ECO:0000256" key="5">
    <source>
        <dbReference type="SAM" id="MobiDB-lite"/>
    </source>
</evidence>
<dbReference type="Proteomes" id="UP000440578">
    <property type="component" value="Unassembled WGS sequence"/>
</dbReference>
<reference evidence="7 8" key="1">
    <citation type="submission" date="2019-07" db="EMBL/GenBank/DDBJ databases">
        <title>Draft genome assembly of a fouling barnacle, Amphibalanus amphitrite (Darwin, 1854): The first reference genome for Thecostraca.</title>
        <authorList>
            <person name="Kim W."/>
        </authorList>
    </citation>
    <scope>NUCLEOTIDE SEQUENCE [LARGE SCALE GENOMIC DNA]</scope>
    <source>
        <strain evidence="7">SNU_AA5</strain>
        <tissue evidence="7">Soma without cirri and trophi</tissue>
    </source>
</reference>
<dbReference type="PROSITE" id="PS50006">
    <property type="entry name" value="FHA_DOMAIN"/>
    <property type="match status" value="1"/>
</dbReference>
<keyword evidence="4" id="KW-0067">ATP-binding</keyword>
<evidence type="ECO:0000256" key="2">
    <source>
        <dbReference type="ARBA" id="ARBA00022801"/>
    </source>
</evidence>
<dbReference type="InterPro" id="IPR041677">
    <property type="entry name" value="DNA2/NAM7_AAA_11"/>
</dbReference>
<accession>A0A6A4VEF6</accession>
<dbReference type="OrthoDB" id="2285229at2759"/>
<dbReference type="FunFam" id="3.40.50.300:FF:000326">
    <property type="entry name" value="P-loop containing nucleoside triphosphate hydrolase"/>
    <property type="match status" value="1"/>
</dbReference>
<dbReference type="InterPro" id="IPR041679">
    <property type="entry name" value="DNA2/NAM7-like_C"/>
</dbReference>
<protein>
    <submittedName>
        <fullName evidence="7">Putative helicase senataxin</fullName>
    </submittedName>
</protein>
<dbReference type="Pfam" id="PF00498">
    <property type="entry name" value="FHA"/>
    <property type="match status" value="1"/>
</dbReference>
<keyword evidence="3 7" id="KW-0347">Helicase</keyword>
<feature type="domain" description="FHA" evidence="6">
    <location>
        <begin position="33"/>
        <end position="88"/>
    </location>
</feature>
<keyword evidence="1" id="KW-0547">Nucleotide-binding</keyword>
<proteinExistence type="predicted"/>
<keyword evidence="8" id="KW-1185">Reference proteome</keyword>
<feature type="compositionally biased region" description="Basic and acidic residues" evidence="5">
    <location>
        <begin position="561"/>
        <end position="572"/>
    </location>
</feature>
<dbReference type="Gene3D" id="3.40.50.300">
    <property type="entry name" value="P-loop containing nucleotide triphosphate hydrolases"/>
    <property type="match status" value="2"/>
</dbReference>
<organism evidence="7 8">
    <name type="scientific">Amphibalanus amphitrite</name>
    <name type="common">Striped barnacle</name>
    <name type="synonym">Balanus amphitrite</name>
    <dbReference type="NCBI Taxonomy" id="1232801"/>
    <lineage>
        <taxon>Eukaryota</taxon>
        <taxon>Metazoa</taxon>
        <taxon>Ecdysozoa</taxon>
        <taxon>Arthropoda</taxon>
        <taxon>Crustacea</taxon>
        <taxon>Multicrustacea</taxon>
        <taxon>Cirripedia</taxon>
        <taxon>Thoracica</taxon>
        <taxon>Thoracicalcarea</taxon>
        <taxon>Balanomorpha</taxon>
        <taxon>Balanoidea</taxon>
        <taxon>Balanidae</taxon>
        <taxon>Amphibalaninae</taxon>
        <taxon>Amphibalanus</taxon>
    </lineage>
</organism>